<feature type="transmembrane region" description="Helical" evidence="7">
    <location>
        <begin position="107"/>
        <end position="124"/>
    </location>
</feature>
<dbReference type="InterPro" id="IPR000045">
    <property type="entry name" value="Prepilin_IV_endopep_pep"/>
</dbReference>
<gene>
    <name evidence="10" type="primary">pibD</name>
    <name evidence="10" type="synonym">flaK</name>
    <name evidence="10" type="ordered locus">NP_1276A</name>
</gene>
<feature type="transmembrane region" description="Helical" evidence="7">
    <location>
        <begin position="305"/>
        <end position="327"/>
    </location>
</feature>
<dbReference type="InterPro" id="IPR052218">
    <property type="entry name" value="Preflagellin_Peptidase"/>
</dbReference>
<keyword evidence="5 7" id="KW-0472">Membrane</keyword>
<feature type="compositionally biased region" description="Basic and acidic residues" evidence="6">
    <location>
        <begin position="221"/>
        <end position="231"/>
    </location>
</feature>
<dbReference type="GO" id="GO:0004190">
    <property type="term" value="F:aspartic-type endopeptidase activity"/>
    <property type="evidence" value="ECO:0007669"/>
    <property type="project" value="InterPro"/>
</dbReference>
<organism evidence="10 11">
    <name type="scientific">Natronomonas pharaonis (strain ATCC 35678 / DSM 2160 / CIP 103997 / JCM 8858 / NBRC 14720 / NCIMB 2260 / Gabara)</name>
    <name type="common">Halobacterium pharaonis</name>
    <dbReference type="NCBI Taxonomy" id="348780"/>
    <lineage>
        <taxon>Archaea</taxon>
        <taxon>Methanobacteriati</taxon>
        <taxon>Methanobacteriota</taxon>
        <taxon>Stenosarchaea group</taxon>
        <taxon>Halobacteria</taxon>
        <taxon>Halobacteriales</taxon>
        <taxon>Natronomonadaceae</taxon>
        <taxon>Natronomonas</taxon>
    </lineage>
</organism>
<dbReference type="Gene3D" id="1.20.120.1220">
    <property type="match status" value="1"/>
</dbReference>
<dbReference type="KEGG" id="nph:NP_1276A"/>
<reference evidence="10 11" key="1">
    <citation type="journal article" date="2005" name="Genome Res.">
        <title>Living with two extremes: conclusions from the genome sequence of Natronomonas pharaonis.</title>
        <authorList>
            <person name="Falb M."/>
            <person name="Pfeiffer F."/>
            <person name="Palm P."/>
            <person name="Rodewald K."/>
            <person name="Hickmann V."/>
            <person name="Tittor J."/>
            <person name="Oesterhelt D."/>
        </authorList>
    </citation>
    <scope>NUCLEOTIDE SEQUENCE [LARGE SCALE GENOMIC DNA]</scope>
    <source>
        <strain evidence="11">ATCC 35678 / DSM 2160 / CIP 103997 / JCM 8858 / NBRC 14720 / NCIMB 2260 / Gabara</strain>
    </source>
</reference>
<evidence type="ECO:0000313" key="11">
    <source>
        <dbReference type="Proteomes" id="UP000002698"/>
    </source>
</evidence>
<dbReference type="GO" id="GO:0005886">
    <property type="term" value="C:plasma membrane"/>
    <property type="evidence" value="ECO:0007669"/>
    <property type="project" value="UniProtKB-SubCell"/>
</dbReference>
<dbReference type="Proteomes" id="UP000002698">
    <property type="component" value="Chromosome"/>
</dbReference>
<dbReference type="GeneID" id="3702717"/>
<comment type="subcellular location">
    <subcellularLocation>
        <location evidence="1">Cell membrane</location>
        <topology evidence="1">Multi-pass membrane protein</topology>
    </subcellularLocation>
</comment>
<feature type="domain" description="Prepilin type IV endopeptidase peptidase" evidence="8">
    <location>
        <begin position="21"/>
        <end position="131"/>
    </location>
</feature>
<dbReference type="EC" id="3.4.23.52" evidence="10"/>
<dbReference type="InterPro" id="IPR009655">
    <property type="entry name" value="Preflagellin_peptidase_C"/>
</dbReference>
<evidence type="ECO:0000256" key="2">
    <source>
        <dbReference type="ARBA" id="ARBA00022475"/>
    </source>
</evidence>
<keyword evidence="4 7" id="KW-1133">Transmembrane helix</keyword>
<dbReference type="EMBL" id="CR936257">
    <property type="protein sequence ID" value="CAI48729.2"/>
    <property type="molecule type" value="Genomic_DNA"/>
</dbReference>
<dbReference type="HOGENOM" id="CLU_065732_0_0_2"/>
<evidence type="ECO:0000256" key="7">
    <source>
        <dbReference type="SAM" id="Phobius"/>
    </source>
</evidence>
<name>A0A1U7EUR1_NATPD</name>
<dbReference type="EnsemblBacteria" id="CAI48729">
    <property type="protein sequence ID" value="CAI48729"/>
    <property type="gene ID" value="NP_1276A"/>
</dbReference>
<dbReference type="AlphaFoldDB" id="A0A1U7EUR1"/>
<feature type="transmembrane region" description="Helical" evidence="7">
    <location>
        <begin position="76"/>
        <end position="95"/>
    </location>
</feature>
<keyword evidence="11" id="KW-1185">Reference proteome</keyword>
<dbReference type="Pfam" id="PF01478">
    <property type="entry name" value="Peptidase_A24"/>
    <property type="match status" value="1"/>
</dbReference>
<feature type="transmembrane region" description="Helical" evidence="7">
    <location>
        <begin position="40"/>
        <end position="64"/>
    </location>
</feature>
<feature type="transmembrane region" description="Helical" evidence="7">
    <location>
        <begin position="136"/>
        <end position="159"/>
    </location>
</feature>
<proteinExistence type="predicted"/>
<evidence type="ECO:0000256" key="1">
    <source>
        <dbReference type="ARBA" id="ARBA00004651"/>
    </source>
</evidence>
<dbReference type="Pfam" id="PF06847">
    <property type="entry name" value="Arc_PepC_II"/>
    <property type="match status" value="1"/>
</dbReference>
<accession>A0A1U7EUR1</accession>
<evidence type="ECO:0000259" key="9">
    <source>
        <dbReference type="Pfam" id="PF06847"/>
    </source>
</evidence>
<feature type="domain" description="Preflagellin peptidase C-terminal" evidence="9">
    <location>
        <begin position="171"/>
        <end position="322"/>
    </location>
</feature>
<dbReference type="PANTHER" id="PTHR36506">
    <property type="entry name" value="PREFLAGELLIN PEPTIDASE"/>
    <property type="match status" value="1"/>
</dbReference>
<keyword evidence="3 7" id="KW-0812">Transmembrane</keyword>
<evidence type="ECO:0000313" key="10">
    <source>
        <dbReference type="EMBL" id="CAI48729.2"/>
    </source>
</evidence>
<evidence type="ECO:0000256" key="6">
    <source>
        <dbReference type="SAM" id="MobiDB-lite"/>
    </source>
</evidence>
<keyword evidence="10" id="KW-0378">Hydrolase</keyword>
<dbReference type="RefSeq" id="WP_232503980.1">
    <property type="nucleotide sequence ID" value="NC_007426.1"/>
</dbReference>
<feature type="region of interest" description="Disordered" evidence="6">
    <location>
        <begin position="221"/>
        <end position="257"/>
    </location>
</feature>
<evidence type="ECO:0000259" key="8">
    <source>
        <dbReference type="Pfam" id="PF01478"/>
    </source>
</evidence>
<evidence type="ECO:0000256" key="3">
    <source>
        <dbReference type="ARBA" id="ARBA00022692"/>
    </source>
</evidence>
<dbReference type="PANTHER" id="PTHR36506:SF1">
    <property type="entry name" value="PREFLAGELLIN PEPTIDASE"/>
    <property type="match status" value="1"/>
</dbReference>
<evidence type="ECO:0000256" key="4">
    <source>
        <dbReference type="ARBA" id="ARBA00022989"/>
    </source>
</evidence>
<dbReference type="STRING" id="348780.NP_1276A"/>
<keyword evidence="2" id="KW-1003">Cell membrane</keyword>
<sequence length="333" mass="36047">MSSLLFGTATGPDLLRLAAVPAFAWAAYRDIETRRIPNRTWLPLLAVGIIALLWDTVAVTGFVTPTEVPTFERRRFVVQTLLSVGFVAPLGYIFWRIGGFGGADAKAIITLAVAFPVYPTYYVFQSAYPLYEAPLGVFSFTILSNAVVVGLAYPLVLAVRNLPRGEITPAMFIGRPVSVSAVTTEYGRLLETPDGFTRGGLDIDALRMYLQWRGSDLESLRAAPDDHRRTVPTDPNRPGDGAIDEWDTSPETGGSVAAADDPWGAEMFLDAHDAYGTTPEQLREGLAVLADAETEQVWISPGIPFIVPMFVGLVVAVTYGDVLFAVLDAFGLA</sequence>
<evidence type="ECO:0000256" key="5">
    <source>
        <dbReference type="ARBA" id="ARBA00023136"/>
    </source>
</evidence>
<protein>
    <submittedName>
        <fullName evidence="10">Prepilin/preflagellin peptidase</fullName>
        <ecNumber evidence="10">3.4.23.52</ecNumber>
    </submittedName>
</protein>
<dbReference type="eggNOG" id="arCOG02298">
    <property type="taxonomic scope" value="Archaea"/>
</dbReference>